<keyword evidence="1" id="KW-0812">Transmembrane</keyword>
<evidence type="ECO:0000313" key="2">
    <source>
        <dbReference type="EMBL" id="KAF0322233.1"/>
    </source>
</evidence>
<organism evidence="2 3">
    <name type="scientific">Colletotrichum asianum</name>
    <dbReference type="NCBI Taxonomy" id="702518"/>
    <lineage>
        <taxon>Eukaryota</taxon>
        <taxon>Fungi</taxon>
        <taxon>Dikarya</taxon>
        <taxon>Ascomycota</taxon>
        <taxon>Pezizomycotina</taxon>
        <taxon>Sordariomycetes</taxon>
        <taxon>Hypocreomycetidae</taxon>
        <taxon>Glomerellales</taxon>
        <taxon>Glomerellaceae</taxon>
        <taxon>Colletotrichum</taxon>
        <taxon>Colletotrichum gloeosporioides species complex</taxon>
    </lineage>
</organism>
<name>A0A8H3WCS9_9PEZI</name>
<evidence type="ECO:0000313" key="3">
    <source>
        <dbReference type="Proteomes" id="UP000434172"/>
    </source>
</evidence>
<protein>
    <submittedName>
        <fullName evidence="2">Uncharacterized protein</fullName>
    </submittedName>
</protein>
<keyword evidence="3" id="KW-1185">Reference proteome</keyword>
<keyword evidence="1" id="KW-0472">Membrane</keyword>
<reference evidence="2 3" key="1">
    <citation type="submission" date="2019-12" db="EMBL/GenBank/DDBJ databases">
        <title>A genome sequence resource for the geographically widespread anthracnose pathogen Colletotrichum asianum.</title>
        <authorList>
            <person name="Meng Y."/>
        </authorList>
    </citation>
    <scope>NUCLEOTIDE SEQUENCE [LARGE SCALE GENOMIC DNA]</scope>
    <source>
        <strain evidence="2 3">ICMP 18580</strain>
    </source>
</reference>
<dbReference type="EMBL" id="WOWK01000063">
    <property type="protein sequence ID" value="KAF0322233.1"/>
    <property type="molecule type" value="Genomic_DNA"/>
</dbReference>
<gene>
    <name evidence="2" type="ORF">GQ607_010521</name>
</gene>
<dbReference type="Proteomes" id="UP000434172">
    <property type="component" value="Unassembled WGS sequence"/>
</dbReference>
<proteinExistence type="predicted"/>
<dbReference type="AlphaFoldDB" id="A0A8H3WCS9"/>
<keyword evidence="1" id="KW-1133">Transmembrane helix</keyword>
<evidence type="ECO:0000256" key="1">
    <source>
        <dbReference type="SAM" id="Phobius"/>
    </source>
</evidence>
<feature type="transmembrane region" description="Helical" evidence="1">
    <location>
        <begin position="110"/>
        <end position="134"/>
    </location>
</feature>
<comment type="caution">
    <text evidence="2">The sequence shown here is derived from an EMBL/GenBank/DDBJ whole genome shotgun (WGS) entry which is preliminary data.</text>
</comment>
<sequence>MALEKGRTSGVQGVCNRQSMVDKRPGLPSFPRVAAAGCNMPLQSPKPLCCMVTENIFPTGLEPFRAPTGGRSKSLTLARPRLMCRNSQHKDRSRMPSFARPRGSLHVTVIVAWALLSGSLGAWVHLVTFHFLSLRKGRRDYYK</sequence>
<accession>A0A8H3WCS9</accession>